<dbReference type="OrthoDB" id="421226at2759"/>
<accession>G0R098</accession>
<dbReference type="eggNOG" id="KOG0498">
    <property type="taxonomic scope" value="Eukaryota"/>
</dbReference>
<dbReference type="Proteomes" id="UP000008983">
    <property type="component" value="Unassembled WGS sequence"/>
</dbReference>
<protein>
    <recommendedName>
        <fullName evidence="1">Cyclic nucleotide-binding domain-containing protein</fullName>
    </recommendedName>
</protein>
<name>G0R098_ICHMU</name>
<organism evidence="2 3">
    <name type="scientific">Ichthyophthirius multifiliis</name>
    <name type="common">White spot disease agent</name>
    <name type="synonym">Ich</name>
    <dbReference type="NCBI Taxonomy" id="5932"/>
    <lineage>
        <taxon>Eukaryota</taxon>
        <taxon>Sar</taxon>
        <taxon>Alveolata</taxon>
        <taxon>Ciliophora</taxon>
        <taxon>Intramacronucleata</taxon>
        <taxon>Oligohymenophorea</taxon>
        <taxon>Hymenostomatida</taxon>
        <taxon>Ophryoglenina</taxon>
        <taxon>Ichthyophthirius</taxon>
    </lineage>
</organism>
<dbReference type="InterPro" id="IPR000595">
    <property type="entry name" value="cNMP-bd_dom"/>
</dbReference>
<dbReference type="PANTHER" id="PTHR11635">
    <property type="entry name" value="CAMP-DEPENDENT PROTEIN KINASE REGULATORY CHAIN"/>
    <property type="match status" value="1"/>
</dbReference>
<dbReference type="OMA" id="TEMEMIF"/>
<dbReference type="GO" id="GO:0005829">
    <property type="term" value="C:cytosol"/>
    <property type="evidence" value="ECO:0007669"/>
    <property type="project" value="TreeGrafter"/>
</dbReference>
<dbReference type="GO" id="GO:0030552">
    <property type="term" value="F:cAMP binding"/>
    <property type="evidence" value="ECO:0007669"/>
    <property type="project" value="TreeGrafter"/>
</dbReference>
<sequence length="516" mass="59586">MQQSINQGNSLSSAQLLDNSKIFSINFLPNLFQNQIEELSNGFIIWINGRGLLVDPPVFTSQILTKMKISSCLIEWIIITQTSSKSDQGAFQMMFENSNVELITTRPVSIGAPLTLRTCRLKFFYTLNIIPSLGFVANMENQELYFGGDCFINEKIIFYLGDKLWEAQLTDYLKLEEFKNPQIRNTTVFFSNTQKLYEEIESLGFNTPQKIGYSKDISIYDKKQSSLKSSETEEIKKRTLQKKIDLLSTIEIFENISIKNFRDLLQSAKDEFFNPGEYIIKQGAIGTKFYFVMSGIVCIYDNSKILCRYCPTGGYFGETALKSDNTRRGANVVAVTQCQLLSLEKQDFWFIFGEEKDEAASIIQKLLSMYTARRKNIVNLLKKQFFFFSSLFFFQRNEVFKELNDQQKTELEMIFKETKFETNKLIWTKGEDGKFGIFIKEGAVKFSDCEEQKLSEISEGYFVGEIDSLVNDKPLTTTLISLKPTEVFVVDKQDLVRFFKKNLGILLQLNYLKFFK</sequence>
<dbReference type="SUPFAM" id="SSF56281">
    <property type="entry name" value="Metallo-hydrolase/oxidoreductase"/>
    <property type="match status" value="1"/>
</dbReference>
<dbReference type="GO" id="GO:0004862">
    <property type="term" value="F:cAMP-dependent protein kinase inhibitor activity"/>
    <property type="evidence" value="ECO:0007669"/>
    <property type="project" value="TreeGrafter"/>
</dbReference>
<evidence type="ECO:0000313" key="2">
    <source>
        <dbReference type="EMBL" id="EGR29106.1"/>
    </source>
</evidence>
<dbReference type="SMART" id="SM00100">
    <property type="entry name" value="cNMP"/>
    <property type="match status" value="2"/>
</dbReference>
<dbReference type="InterPro" id="IPR050503">
    <property type="entry name" value="cAMP-dep_PK_reg_su-like"/>
</dbReference>
<dbReference type="STRING" id="857967.G0R098"/>
<feature type="domain" description="Cyclic nucleotide-binding" evidence="1">
    <location>
        <begin position="252"/>
        <end position="369"/>
    </location>
</feature>
<evidence type="ECO:0000259" key="1">
    <source>
        <dbReference type="PROSITE" id="PS50042"/>
    </source>
</evidence>
<dbReference type="SUPFAM" id="SSF51206">
    <property type="entry name" value="cAMP-binding domain-like"/>
    <property type="match status" value="2"/>
</dbReference>
<dbReference type="CDD" id="cd00038">
    <property type="entry name" value="CAP_ED"/>
    <property type="match status" value="2"/>
</dbReference>
<dbReference type="InParanoid" id="G0R098"/>
<dbReference type="PROSITE" id="PS50042">
    <property type="entry name" value="CNMP_BINDING_3"/>
    <property type="match status" value="2"/>
</dbReference>
<dbReference type="AlphaFoldDB" id="G0R098"/>
<dbReference type="InterPro" id="IPR014710">
    <property type="entry name" value="RmlC-like_jellyroll"/>
</dbReference>
<reference evidence="2 3" key="1">
    <citation type="submission" date="2011-07" db="EMBL/GenBank/DDBJ databases">
        <authorList>
            <person name="Coyne R."/>
            <person name="Brami D."/>
            <person name="Johnson J."/>
            <person name="Hostetler J."/>
            <person name="Hannick L."/>
            <person name="Clark T."/>
            <person name="Cassidy-Hanley D."/>
            <person name="Inman J."/>
        </authorList>
    </citation>
    <scope>NUCLEOTIDE SEQUENCE [LARGE SCALE GENOMIC DNA]</scope>
    <source>
        <strain evidence="2 3">G5</strain>
    </source>
</reference>
<dbReference type="PROSITE" id="PS00888">
    <property type="entry name" value="CNMP_BINDING_1"/>
    <property type="match status" value="1"/>
</dbReference>
<dbReference type="InterPro" id="IPR018488">
    <property type="entry name" value="cNMP-bd_CS"/>
</dbReference>
<dbReference type="GO" id="GO:0005952">
    <property type="term" value="C:cAMP-dependent protein kinase complex"/>
    <property type="evidence" value="ECO:0007669"/>
    <property type="project" value="InterPro"/>
</dbReference>
<dbReference type="PANTHER" id="PTHR11635:SF152">
    <property type="entry name" value="CAMP-DEPENDENT PROTEIN KINASE TYPE I REGULATORY SUBUNIT-RELATED"/>
    <property type="match status" value="1"/>
</dbReference>
<dbReference type="GeneID" id="14905201"/>
<dbReference type="RefSeq" id="XP_004030342.1">
    <property type="nucleotide sequence ID" value="XM_004030294.1"/>
</dbReference>
<dbReference type="InterPro" id="IPR018490">
    <property type="entry name" value="cNMP-bd_dom_sf"/>
</dbReference>
<dbReference type="InterPro" id="IPR036866">
    <property type="entry name" value="RibonucZ/Hydroxyglut_hydro"/>
</dbReference>
<dbReference type="EMBL" id="GL984183">
    <property type="protein sequence ID" value="EGR29106.1"/>
    <property type="molecule type" value="Genomic_DNA"/>
</dbReference>
<keyword evidence="3" id="KW-1185">Reference proteome</keyword>
<gene>
    <name evidence="2" type="ORF">IMG5_162900</name>
</gene>
<evidence type="ECO:0000313" key="3">
    <source>
        <dbReference type="Proteomes" id="UP000008983"/>
    </source>
</evidence>
<dbReference type="GO" id="GO:0034236">
    <property type="term" value="F:protein kinase A catalytic subunit binding"/>
    <property type="evidence" value="ECO:0007669"/>
    <property type="project" value="TreeGrafter"/>
</dbReference>
<dbReference type="Gene3D" id="2.60.120.10">
    <property type="entry name" value="Jelly Rolls"/>
    <property type="match status" value="2"/>
</dbReference>
<feature type="domain" description="Cyclic nucleotide-binding" evidence="1">
    <location>
        <begin position="399"/>
        <end position="499"/>
    </location>
</feature>
<proteinExistence type="predicted"/>
<dbReference type="Pfam" id="PF00027">
    <property type="entry name" value="cNMP_binding"/>
    <property type="match status" value="2"/>
</dbReference>